<name>A0A1I4TLK9_9RHOB</name>
<dbReference type="NCBIfam" id="TIGR01244">
    <property type="entry name" value="TIGR01244 family sulfur transferase"/>
    <property type="match status" value="1"/>
</dbReference>
<organism evidence="2 3">
    <name type="scientific">Shimia aestuarii</name>
    <dbReference type="NCBI Taxonomy" id="254406"/>
    <lineage>
        <taxon>Bacteria</taxon>
        <taxon>Pseudomonadati</taxon>
        <taxon>Pseudomonadota</taxon>
        <taxon>Alphaproteobacteria</taxon>
        <taxon>Rhodobacterales</taxon>
        <taxon>Roseobacteraceae</taxon>
    </lineage>
</organism>
<dbReference type="InterPro" id="IPR029021">
    <property type="entry name" value="Prot-tyrosine_phosphatase-like"/>
</dbReference>
<dbReference type="SUPFAM" id="SSF52799">
    <property type="entry name" value="(Phosphotyrosine protein) phosphatases II"/>
    <property type="match status" value="1"/>
</dbReference>
<dbReference type="Proteomes" id="UP000199144">
    <property type="component" value="Unassembled WGS sequence"/>
</dbReference>
<dbReference type="InterPro" id="IPR005939">
    <property type="entry name" value="BLH_phosphatase-like"/>
</dbReference>
<reference evidence="2 3" key="1">
    <citation type="submission" date="2016-10" db="EMBL/GenBank/DDBJ databases">
        <authorList>
            <person name="de Groot N.N."/>
        </authorList>
    </citation>
    <scope>NUCLEOTIDE SEQUENCE [LARGE SCALE GENOMIC DNA]</scope>
    <source>
        <strain evidence="2 3">DSM 15283</strain>
    </source>
</reference>
<dbReference type="STRING" id="254406.SAMN04488042_11813"/>
<dbReference type="GO" id="GO:0016787">
    <property type="term" value="F:hydrolase activity"/>
    <property type="evidence" value="ECO:0007669"/>
    <property type="project" value="InterPro"/>
</dbReference>
<feature type="domain" description="Beta-lactamase hydrolase-like protein phosphatase-like" evidence="1">
    <location>
        <begin position="2"/>
        <end position="110"/>
    </location>
</feature>
<gene>
    <name evidence="2" type="ORF">SAMN04488042_11813</name>
</gene>
<dbReference type="OrthoDB" id="9805710at2"/>
<evidence type="ECO:0000259" key="1">
    <source>
        <dbReference type="Pfam" id="PF04273"/>
    </source>
</evidence>
<dbReference type="RefSeq" id="WP_093097087.1">
    <property type="nucleotide sequence ID" value="NZ_FOTQ01000018.1"/>
</dbReference>
<dbReference type="Pfam" id="PF04273">
    <property type="entry name" value="BLH_phosphatase"/>
    <property type="match status" value="1"/>
</dbReference>
<dbReference type="Gene3D" id="3.90.190.10">
    <property type="entry name" value="Protein tyrosine phosphatase superfamily"/>
    <property type="match status" value="1"/>
</dbReference>
<evidence type="ECO:0000313" key="2">
    <source>
        <dbReference type="EMBL" id="SFM77501.1"/>
    </source>
</evidence>
<dbReference type="EMBL" id="FOTQ01000018">
    <property type="protein sequence ID" value="SFM77501.1"/>
    <property type="molecule type" value="Genomic_DNA"/>
</dbReference>
<dbReference type="AlphaFoldDB" id="A0A1I4TLK9"/>
<proteinExistence type="predicted"/>
<evidence type="ECO:0000313" key="3">
    <source>
        <dbReference type="Proteomes" id="UP000199144"/>
    </source>
</evidence>
<accession>A0A1I4TLK9</accession>
<dbReference type="CDD" id="cd14503">
    <property type="entry name" value="PTP-bact"/>
    <property type="match status" value="1"/>
</dbReference>
<keyword evidence="3" id="KW-1185">Reference proteome</keyword>
<sequence>MDIRQITPRYFVAPQIDAADMPALAEAGFTLVINNRPDQEVGADQASDAMEQAARAAGLRYIANPLTMDTMTPDRQTLQREGLESAEGKVLAYCRSGTRSTICWALSHATDTPVDALLDAAREGGYDLSGLAPTLTAIASRG</sequence>
<protein>
    <submittedName>
        <fullName evidence="2">TIGR01244 family protein</fullName>
    </submittedName>
</protein>